<proteinExistence type="predicted"/>
<protein>
    <submittedName>
        <fullName evidence="1">Uncharacterized protein</fullName>
    </submittedName>
</protein>
<gene>
    <name evidence="1" type="ORF">pdam_00000719</name>
</gene>
<accession>A0A3M6TV92</accession>
<dbReference type="Pfam" id="PF02995">
    <property type="entry name" value="DUF229"/>
    <property type="match status" value="1"/>
</dbReference>
<dbReference type="GO" id="GO:0005615">
    <property type="term" value="C:extracellular space"/>
    <property type="evidence" value="ECO:0007669"/>
    <property type="project" value="TreeGrafter"/>
</dbReference>
<sequence length="238" mass="27045">MGYPSYARNIASALPSPLPFHHVIAKNVPAMHLATHTKSSTLYGIFSGNVSVDYDFIRVDVETSSGETKSDVHMHVFPKKEVLKREQKPGGIPLNVALIMFDSTSHANFKRKLPKSLEYLTKNLNTVFLQGETIIGDGTTAQLCGMLTGIDENKQPEARRRMSGSQPVDRWRWIFRNYNDKGYATMFSEDTPVYAAFNYRLHGFRDPPTDHFARPFWIETDKLLNGKFYNSNHVSVKQ</sequence>
<dbReference type="InterPro" id="IPR004245">
    <property type="entry name" value="DUF229"/>
</dbReference>
<comment type="caution">
    <text evidence="1">The sequence shown here is derived from an EMBL/GenBank/DDBJ whole genome shotgun (WGS) entry which is preliminary data.</text>
</comment>
<dbReference type="OrthoDB" id="5982518at2759"/>
<dbReference type="AlphaFoldDB" id="A0A3M6TV92"/>
<name>A0A3M6TV92_POCDA</name>
<keyword evidence="2" id="KW-1185">Reference proteome</keyword>
<evidence type="ECO:0000313" key="2">
    <source>
        <dbReference type="Proteomes" id="UP000275408"/>
    </source>
</evidence>
<evidence type="ECO:0000313" key="1">
    <source>
        <dbReference type="EMBL" id="RMX45355.1"/>
    </source>
</evidence>
<dbReference type="EMBL" id="RCHS01002836">
    <property type="protein sequence ID" value="RMX45355.1"/>
    <property type="molecule type" value="Genomic_DNA"/>
</dbReference>
<reference evidence="1 2" key="1">
    <citation type="journal article" date="2018" name="Sci. Rep.">
        <title>Comparative analysis of the Pocillopora damicornis genome highlights role of immune system in coral evolution.</title>
        <authorList>
            <person name="Cunning R."/>
            <person name="Bay R.A."/>
            <person name="Gillette P."/>
            <person name="Baker A.C."/>
            <person name="Traylor-Knowles N."/>
        </authorList>
    </citation>
    <scope>NUCLEOTIDE SEQUENCE [LARGE SCALE GENOMIC DNA]</scope>
    <source>
        <strain evidence="1">RSMAS</strain>
        <tissue evidence="1">Whole animal</tissue>
    </source>
</reference>
<dbReference type="Proteomes" id="UP000275408">
    <property type="component" value="Unassembled WGS sequence"/>
</dbReference>
<dbReference type="PANTHER" id="PTHR10974">
    <property type="entry name" value="FI08016P-RELATED"/>
    <property type="match status" value="1"/>
</dbReference>
<dbReference type="PANTHER" id="PTHR10974:SF1">
    <property type="entry name" value="FI08016P-RELATED"/>
    <property type="match status" value="1"/>
</dbReference>
<organism evidence="1 2">
    <name type="scientific">Pocillopora damicornis</name>
    <name type="common">Cauliflower coral</name>
    <name type="synonym">Millepora damicornis</name>
    <dbReference type="NCBI Taxonomy" id="46731"/>
    <lineage>
        <taxon>Eukaryota</taxon>
        <taxon>Metazoa</taxon>
        <taxon>Cnidaria</taxon>
        <taxon>Anthozoa</taxon>
        <taxon>Hexacorallia</taxon>
        <taxon>Scleractinia</taxon>
        <taxon>Astrocoeniina</taxon>
        <taxon>Pocilloporidae</taxon>
        <taxon>Pocillopora</taxon>
    </lineage>
</organism>